<gene>
    <name evidence="1" type="ORF">WAX74_10095</name>
</gene>
<dbReference type="EMBL" id="JBAWSY010000006">
    <property type="protein sequence ID" value="MEI4769990.1"/>
    <property type="molecule type" value="Genomic_DNA"/>
</dbReference>
<accession>A0ABU8F6W1</accession>
<reference evidence="1 2" key="1">
    <citation type="submission" date="2024-01" db="EMBL/GenBank/DDBJ databases">
        <title>Seven novel Bacillus-like species.</title>
        <authorList>
            <person name="Liu G."/>
        </authorList>
    </citation>
    <scope>NUCLEOTIDE SEQUENCE [LARGE SCALE GENOMIC DNA]</scope>
    <source>
        <strain evidence="1 2">FJAT-51614</strain>
    </source>
</reference>
<dbReference type="RefSeq" id="WP_336497552.1">
    <property type="nucleotide sequence ID" value="NZ_JBAWSY010000006.1"/>
</dbReference>
<comment type="caution">
    <text evidence="1">The sequence shown here is derived from an EMBL/GenBank/DDBJ whole genome shotgun (WGS) entry which is preliminary data.</text>
</comment>
<evidence type="ECO:0000313" key="1">
    <source>
        <dbReference type="EMBL" id="MEI4769990.1"/>
    </source>
</evidence>
<proteinExistence type="predicted"/>
<protein>
    <submittedName>
        <fullName evidence="1">DUF1292 domain-containing protein</fullName>
    </submittedName>
</protein>
<organism evidence="1 2">
    <name type="scientific">Psychrobacillus mangrovi</name>
    <dbReference type="NCBI Taxonomy" id="3117745"/>
    <lineage>
        <taxon>Bacteria</taxon>
        <taxon>Bacillati</taxon>
        <taxon>Bacillota</taxon>
        <taxon>Bacilli</taxon>
        <taxon>Bacillales</taxon>
        <taxon>Bacillaceae</taxon>
        <taxon>Psychrobacillus</taxon>
    </lineage>
</organism>
<evidence type="ECO:0000313" key="2">
    <source>
        <dbReference type="Proteomes" id="UP001364890"/>
    </source>
</evidence>
<dbReference type="InterPro" id="IPR009711">
    <property type="entry name" value="UPF0473"/>
</dbReference>
<sequence length="100" mass="11343">MDEKMGGIEVGEILTVLDEEDREQEIEVIGKLTIEDKEYAAVAFADDAQEETVEEVDVFFFQIIDGEELAEIETDAEFEKVSAAFLQAQEEAEDFNEEDE</sequence>
<keyword evidence="2" id="KW-1185">Reference proteome</keyword>
<dbReference type="Proteomes" id="UP001364890">
    <property type="component" value="Unassembled WGS sequence"/>
</dbReference>
<dbReference type="Pfam" id="PF06949">
    <property type="entry name" value="DUF1292"/>
    <property type="match status" value="1"/>
</dbReference>
<name>A0ABU8F6W1_9BACI</name>